<evidence type="ECO:0000313" key="10">
    <source>
        <dbReference type="EMBL" id="TYJ58598.1"/>
    </source>
</evidence>
<keyword evidence="8" id="KW-0732">Signal</keyword>
<evidence type="ECO:0000256" key="1">
    <source>
        <dbReference type="ARBA" id="ARBA00012486"/>
    </source>
</evidence>
<evidence type="ECO:0000259" key="9">
    <source>
        <dbReference type="PROSITE" id="PS50127"/>
    </source>
</evidence>
<dbReference type="InterPro" id="IPR016135">
    <property type="entry name" value="UBQ-conjugating_enzyme/RWD"/>
</dbReference>
<keyword evidence="4" id="KW-0833">Ubl conjugation pathway</keyword>
<evidence type="ECO:0000256" key="2">
    <source>
        <dbReference type="ARBA" id="ARBA00022679"/>
    </source>
</evidence>
<evidence type="ECO:0000256" key="6">
    <source>
        <dbReference type="PROSITE-ProRule" id="PRU10133"/>
    </source>
</evidence>
<evidence type="ECO:0000313" key="11">
    <source>
        <dbReference type="Proteomes" id="UP000322245"/>
    </source>
</evidence>
<sequence length="475" mass="50803">MSAFTLFIAALPLLATLGSATTLPAWEGCLSIDTAPSDATPIPAISAVNCATQCWNHIDNAHYAYWDWSAEDQCLCSASGPNMKNFEMINADQAFGTCAEGIAVYARPAATFKVQKEKKREDKMDRLRKARATVESLCPEPLLACAVAGDSSSYECVDPNFDLYSCGGCINGAFSSSKRSSSSAVDCSTLTGVTSNACVWGQCKAFRCESGYTLKSGSCSLTPQALRLLSRQIVAHRNSPPEGVRLVVDEENLTNMEGWVQGPSGTPYEGGYYKIRFSFGPEFPNLPPKCTMITKIFHPNISKAGEICVDTLKKGWKKEYGVEHVLVTIKCLLIYPNPESALDEEAGKQLLEDYEGYSKYARLMTSIHATPKLPPAEFRGATSSSERPLPSDQSVPTTTVRPTITASSPPSSSASKPSPLGTSVSQGQSPNSNGEQKSGDEVKKVVKPAVKTAGNTVGGVKTTAASKGKRGAKRL</sequence>
<dbReference type="Pfam" id="PF00179">
    <property type="entry name" value="UQ_con"/>
    <property type="match status" value="1"/>
</dbReference>
<dbReference type="PROSITE" id="PS00183">
    <property type="entry name" value="UBC_1"/>
    <property type="match status" value="1"/>
</dbReference>
<dbReference type="InterPro" id="IPR023313">
    <property type="entry name" value="UBQ-conjugating_AS"/>
</dbReference>
<keyword evidence="3" id="KW-0547">Nucleotide-binding</keyword>
<keyword evidence="11" id="KW-1185">Reference proteome</keyword>
<reference evidence="10 11" key="1">
    <citation type="submission" date="2017-05" db="EMBL/GenBank/DDBJ databases">
        <title>The Genome Sequence of Tsuchiyaea wingfieldii DSM 27421.</title>
        <authorList>
            <person name="Cuomo C."/>
            <person name="Passer A."/>
            <person name="Billmyre B."/>
            <person name="Heitman J."/>
        </authorList>
    </citation>
    <scope>NUCLEOTIDE SEQUENCE [LARGE SCALE GENOMIC DNA]</scope>
    <source>
        <strain evidence="10 11">DSM 27421</strain>
    </source>
</reference>
<proteinExistence type="predicted"/>
<dbReference type="InterPro" id="IPR048661">
    <property type="entry name" value="CPL1-like"/>
</dbReference>
<dbReference type="Proteomes" id="UP000322245">
    <property type="component" value="Unassembled WGS sequence"/>
</dbReference>
<feature type="compositionally biased region" description="Polar residues" evidence="7">
    <location>
        <begin position="381"/>
        <end position="405"/>
    </location>
</feature>
<protein>
    <recommendedName>
        <fullName evidence="1">E2 ubiquitin-conjugating enzyme</fullName>
        <ecNumber evidence="1">2.3.2.23</ecNumber>
    </recommendedName>
</protein>
<feature type="active site" description="Glycyl thioester intermediate" evidence="6">
    <location>
        <position position="308"/>
    </location>
</feature>
<dbReference type="FunFam" id="3.10.110.10:FF:000031">
    <property type="entry name" value="Ubiquitin-conjugating enzyme E2 22"/>
    <property type="match status" value="1"/>
</dbReference>
<dbReference type="CDD" id="cd23804">
    <property type="entry name" value="UBCc_UBE2S"/>
    <property type="match status" value="1"/>
</dbReference>
<dbReference type="EC" id="2.3.2.23" evidence="1"/>
<accession>A0A5D3B6F9</accession>
<keyword evidence="2" id="KW-0808">Transferase</keyword>
<comment type="caution">
    <text evidence="10">The sequence shown here is derived from an EMBL/GenBank/DDBJ whole genome shotgun (WGS) entry which is preliminary data.</text>
</comment>
<evidence type="ECO:0000256" key="4">
    <source>
        <dbReference type="ARBA" id="ARBA00022786"/>
    </source>
</evidence>
<dbReference type="PANTHER" id="PTHR24067">
    <property type="entry name" value="UBIQUITIN-CONJUGATING ENZYME E2"/>
    <property type="match status" value="1"/>
</dbReference>
<dbReference type="InterPro" id="IPR000608">
    <property type="entry name" value="UBC"/>
</dbReference>
<feature type="domain" description="UBC core" evidence="9">
    <location>
        <begin position="224"/>
        <end position="370"/>
    </location>
</feature>
<dbReference type="Pfam" id="PF21671">
    <property type="entry name" value="CPL1-like"/>
    <property type="match status" value="1"/>
</dbReference>
<dbReference type="Gene3D" id="3.10.110.10">
    <property type="entry name" value="Ubiquitin Conjugating Enzyme"/>
    <property type="match status" value="1"/>
</dbReference>
<feature type="compositionally biased region" description="Low complexity" evidence="7">
    <location>
        <begin position="406"/>
        <end position="419"/>
    </location>
</feature>
<dbReference type="InterPro" id="IPR050113">
    <property type="entry name" value="Ub_conjugating_enzyme"/>
</dbReference>
<evidence type="ECO:0000256" key="8">
    <source>
        <dbReference type="SAM" id="SignalP"/>
    </source>
</evidence>
<dbReference type="PROSITE" id="PS50127">
    <property type="entry name" value="UBC_2"/>
    <property type="match status" value="1"/>
</dbReference>
<dbReference type="SMART" id="SM00212">
    <property type="entry name" value="UBCc"/>
    <property type="match status" value="1"/>
</dbReference>
<evidence type="ECO:0000256" key="7">
    <source>
        <dbReference type="SAM" id="MobiDB-lite"/>
    </source>
</evidence>
<organism evidence="10 11">
    <name type="scientific">Cryptococcus floricola</name>
    <dbReference type="NCBI Taxonomy" id="2591691"/>
    <lineage>
        <taxon>Eukaryota</taxon>
        <taxon>Fungi</taxon>
        <taxon>Dikarya</taxon>
        <taxon>Basidiomycota</taxon>
        <taxon>Agaricomycotina</taxon>
        <taxon>Tremellomycetes</taxon>
        <taxon>Tremellales</taxon>
        <taxon>Cryptococcaceae</taxon>
        <taxon>Cryptococcus</taxon>
    </lineage>
</organism>
<evidence type="ECO:0000256" key="3">
    <source>
        <dbReference type="ARBA" id="ARBA00022741"/>
    </source>
</evidence>
<feature type="signal peptide" evidence="8">
    <location>
        <begin position="1"/>
        <end position="20"/>
    </location>
</feature>
<keyword evidence="5" id="KW-0067">ATP-binding</keyword>
<name>A0A5D3B6F9_9TREE</name>
<feature type="region of interest" description="Disordered" evidence="7">
    <location>
        <begin position="372"/>
        <end position="475"/>
    </location>
</feature>
<gene>
    <name evidence="10" type="ORF">B9479_000809</name>
</gene>
<dbReference type="SUPFAM" id="SSF54495">
    <property type="entry name" value="UBC-like"/>
    <property type="match status" value="1"/>
</dbReference>
<dbReference type="AlphaFoldDB" id="A0A5D3B6F9"/>
<evidence type="ECO:0000256" key="5">
    <source>
        <dbReference type="ARBA" id="ARBA00022840"/>
    </source>
</evidence>
<dbReference type="GO" id="GO:0061631">
    <property type="term" value="F:ubiquitin conjugating enzyme activity"/>
    <property type="evidence" value="ECO:0007669"/>
    <property type="project" value="UniProtKB-EC"/>
</dbReference>
<dbReference type="EMBL" id="NIDF01000004">
    <property type="protein sequence ID" value="TYJ58598.1"/>
    <property type="molecule type" value="Genomic_DNA"/>
</dbReference>
<feature type="compositionally biased region" description="Polar residues" evidence="7">
    <location>
        <begin position="420"/>
        <end position="436"/>
    </location>
</feature>
<feature type="chain" id="PRO_5023002410" description="E2 ubiquitin-conjugating enzyme" evidence="8">
    <location>
        <begin position="21"/>
        <end position="475"/>
    </location>
</feature>
<dbReference type="GO" id="GO:0005524">
    <property type="term" value="F:ATP binding"/>
    <property type="evidence" value="ECO:0007669"/>
    <property type="project" value="UniProtKB-KW"/>
</dbReference>